<name>A0ABP6LMM1_9MICC</name>
<dbReference type="SUPFAM" id="SSF53474">
    <property type="entry name" value="alpha/beta-Hydrolases"/>
    <property type="match status" value="1"/>
</dbReference>
<dbReference type="PANTHER" id="PTHR43194">
    <property type="entry name" value="HYDROLASE ALPHA/BETA FOLD FAMILY"/>
    <property type="match status" value="1"/>
</dbReference>
<accession>A0ABP6LMM1</accession>
<dbReference type="PANTHER" id="PTHR43194:SF5">
    <property type="entry name" value="PIMELOYL-[ACYL-CARRIER PROTEIN] METHYL ESTER ESTERASE"/>
    <property type="match status" value="1"/>
</dbReference>
<gene>
    <name evidence="2" type="ORF">GCM10010529_02050</name>
</gene>
<protein>
    <submittedName>
        <fullName evidence="2">Alpha/beta fold hydrolase</fullName>
    </submittedName>
</protein>
<dbReference type="InterPro" id="IPR022742">
    <property type="entry name" value="Hydrolase_4"/>
</dbReference>
<dbReference type="PIRSF" id="PIRSF017388">
    <property type="entry name" value="Esterase_lipase"/>
    <property type="match status" value="1"/>
</dbReference>
<evidence type="ECO:0000259" key="1">
    <source>
        <dbReference type="Pfam" id="PF12146"/>
    </source>
</evidence>
<dbReference type="Gene3D" id="3.40.50.1820">
    <property type="entry name" value="alpha/beta hydrolase"/>
    <property type="match status" value="1"/>
</dbReference>
<dbReference type="InterPro" id="IPR029058">
    <property type="entry name" value="AB_hydrolase_fold"/>
</dbReference>
<dbReference type="EMBL" id="BAAAVT010000001">
    <property type="protein sequence ID" value="GAA3051543.1"/>
    <property type="molecule type" value="Genomic_DNA"/>
</dbReference>
<organism evidence="2 3">
    <name type="scientific">Nesterenkonia aethiopica</name>
    <dbReference type="NCBI Taxonomy" id="269144"/>
    <lineage>
        <taxon>Bacteria</taxon>
        <taxon>Bacillati</taxon>
        <taxon>Actinomycetota</taxon>
        <taxon>Actinomycetes</taxon>
        <taxon>Micrococcales</taxon>
        <taxon>Micrococcaceae</taxon>
        <taxon>Nesterenkonia</taxon>
    </lineage>
</organism>
<evidence type="ECO:0000313" key="2">
    <source>
        <dbReference type="EMBL" id="GAA3051543.1"/>
    </source>
</evidence>
<proteinExistence type="predicted"/>
<dbReference type="InterPro" id="IPR050228">
    <property type="entry name" value="Carboxylesterase_BioH"/>
</dbReference>
<dbReference type="InterPro" id="IPR012354">
    <property type="entry name" value="Esterase_lipase"/>
</dbReference>
<dbReference type="RefSeq" id="WP_085437117.1">
    <property type="nucleotide sequence ID" value="NZ_BAAAVT010000001.1"/>
</dbReference>
<dbReference type="Pfam" id="PF12146">
    <property type="entry name" value="Hydrolase_4"/>
    <property type="match status" value="1"/>
</dbReference>
<feature type="domain" description="Serine aminopeptidase S33" evidence="1">
    <location>
        <begin position="18"/>
        <end position="226"/>
    </location>
</feature>
<reference evidence="3" key="1">
    <citation type="journal article" date="2019" name="Int. J. Syst. Evol. Microbiol.">
        <title>The Global Catalogue of Microorganisms (GCM) 10K type strain sequencing project: providing services to taxonomists for standard genome sequencing and annotation.</title>
        <authorList>
            <consortium name="The Broad Institute Genomics Platform"/>
            <consortium name="The Broad Institute Genome Sequencing Center for Infectious Disease"/>
            <person name="Wu L."/>
            <person name="Ma J."/>
        </authorList>
    </citation>
    <scope>NUCLEOTIDE SEQUENCE [LARGE SCALE GENOMIC DNA]</scope>
    <source>
        <strain evidence="3">JCM 14309</strain>
    </source>
</reference>
<comment type="caution">
    <text evidence="2">The sequence shown here is derived from an EMBL/GenBank/DDBJ whole genome shotgun (WGS) entry which is preliminary data.</text>
</comment>
<sequence length="263" mass="27736">MPHTRDDPERPEPGAPGVLLLHGFTSTPASMEPVAQVLREAGYAVEVPLLPGHGTRWEDLNATSAGEILRAALAGWDRLAARRSHVAVVGLSMGGALAMHVAARRAPFAAVTINPCLRLKPLQLGFARLAGGVLPSVAPVAGDIAKPGVVEEAYDRTPVRGVAVLGRIVAHVRRELDLVRAPVLLLRSATDNVLPRASADTLVHRMDPGNLTQVVLERSLHVATLDHDADAVGRLTLEFLAAARRGEAEAGQPMTPTLSGEDA</sequence>
<keyword evidence="2" id="KW-0378">Hydrolase</keyword>
<dbReference type="Proteomes" id="UP001500236">
    <property type="component" value="Unassembled WGS sequence"/>
</dbReference>
<keyword evidence="3" id="KW-1185">Reference proteome</keyword>
<dbReference type="GO" id="GO:0016787">
    <property type="term" value="F:hydrolase activity"/>
    <property type="evidence" value="ECO:0007669"/>
    <property type="project" value="UniProtKB-KW"/>
</dbReference>
<evidence type="ECO:0000313" key="3">
    <source>
        <dbReference type="Proteomes" id="UP001500236"/>
    </source>
</evidence>